<dbReference type="GO" id="GO:0033314">
    <property type="term" value="P:mitotic DNA replication checkpoint signaling"/>
    <property type="evidence" value="ECO:0007669"/>
    <property type="project" value="TreeGrafter"/>
</dbReference>
<dbReference type="GO" id="GO:0005730">
    <property type="term" value="C:nucleolus"/>
    <property type="evidence" value="ECO:0007669"/>
    <property type="project" value="InterPro"/>
</dbReference>
<evidence type="ECO:0000256" key="3">
    <source>
        <dbReference type="ARBA" id="ARBA00023242"/>
    </source>
</evidence>
<name>A0A8H3I8E7_9LECA</name>
<reference evidence="6" key="1">
    <citation type="submission" date="2021-03" db="EMBL/GenBank/DDBJ databases">
        <authorList>
            <person name="Tagirdzhanova G."/>
        </authorList>
    </citation>
    <scope>NUCLEOTIDE SEQUENCE</scope>
</reference>
<gene>
    <name evidence="6" type="ORF">HETSPECPRED_000288</name>
</gene>
<comment type="caution">
    <text evidence="6">The sequence shown here is derived from an EMBL/GenBank/DDBJ whole genome shotgun (WGS) entry which is preliminary data.</text>
</comment>
<dbReference type="GO" id="GO:0031573">
    <property type="term" value="P:mitotic intra-S DNA damage checkpoint signaling"/>
    <property type="evidence" value="ECO:0007669"/>
    <property type="project" value="TreeGrafter"/>
</dbReference>
<dbReference type="Proteomes" id="UP000664521">
    <property type="component" value="Unassembled WGS sequence"/>
</dbReference>
<dbReference type="GO" id="GO:0035861">
    <property type="term" value="C:site of double-strand break"/>
    <property type="evidence" value="ECO:0007669"/>
    <property type="project" value="TreeGrafter"/>
</dbReference>
<sequence>MRFKASIRNINTFTKLTTSLSSLGKEAWIRLDDDTVRFTVIPEQGSQVWAVLARDAIFEAYTIQSAAPVNTINLRIPLAHLHRALRSAINASSASLRLTKIDNVPLLSLTITANALPSRAPAITTSYNNNNNNSPPELPTGRATTIGPDGGHDNSAEPSERDNDPGNFPPPSDRETTITQNIPVEVLAPATVAQIHEPKCREADVHIMLPPLLQLKAISERFTKLALSPFSASASASTRHGFERERERDGAAAGGIGGGAGSRLMLAANGHGALKIGVETPSLKIESQWDGLVNPELDPRQVEGGEEGVRGHASTRMREEGGWACVRVEGRDWGRVLGVGRMGGRVIACFCHDHALVLYVYLSNTEGDDSVLTLQRLNPSPVRPDLAFPRDQRNVGQ</sequence>
<organism evidence="6 7">
    <name type="scientific">Heterodermia speciosa</name>
    <dbReference type="NCBI Taxonomy" id="116794"/>
    <lineage>
        <taxon>Eukaryota</taxon>
        <taxon>Fungi</taxon>
        <taxon>Dikarya</taxon>
        <taxon>Ascomycota</taxon>
        <taxon>Pezizomycotina</taxon>
        <taxon>Lecanoromycetes</taxon>
        <taxon>OSLEUM clade</taxon>
        <taxon>Lecanoromycetidae</taxon>
        <taxon>Caliciales</taxon>
        <taxon>Physciaceae</taxon>
        <taxon>Heterodermia</taxon>
    </lineage>
</organism>
<evidence type="ECO:0000313" key="7">
    <source>
        <dbReference type="Proteomes" id="UP000664521"/>
    </source>
</evidence>
<dbReference type="GO" id="GO:0000724">
    <property type="term" value="P:double-strand break repair via homologous recombination"/>
    <property type="evidence" value="ECO:0007669"/>
    <property type="project" value="TreeGrafter"/>
</dbReference>
<dbReference type="InterPro" id="IPR007150">
    <property type="entry name" value="HUS1/Mec3"/>
</dbReference>
<comment type="subcellular location">
    <subcellularLocation>
        <location evidence="1">Nucleus</location>
    </subcellularLocation>
</comment>
<evidence type="ECO:0000256" key="4">
    <source>
        <dbReference type="PIRNR" id="PIRNR011312"/>
    </source>
</evidence>
<dbReference type="PIRSF" id="PIRSF011312">
    <property type="entry name" value="Cell_cycle_HUS1"/>
    <property type="match status" value="1"/>
</dbReference>
<dbReference type="GO" id="GO:0030896">
    <property type="term" value="C:checkpoint clamp complex"/>
    <property type="evidence" value="ECO:0007669"/>
    <property type="project" value="InterPro"/>
</dbReference>
<dbReference type="InterPro" id="IPR046938">
    <property type="entry name" value="DNA_clamp_sf"/>
</dbReference>
<comment type="similarity">
    <text evidence="2 4">Belongs to the HUS1 family.</text>
</comment>
<accession>A0A8H3I8E7</accession>
<dbReference type="GO" id="GO:0006289">
    <property type="term" value="P:nucleotide-excision repair"/>
    <property type="evidence" value="ECO:0007669"/>
    <property type="project" value="TreeGrafter"/>
</dbReference>
<feature type="region of interest" description="Disordered" evidence="5">
    <location>
        <begin position="124"/>
        <end position="176"/>
    </location>
</feature>
<dbReference type="Gene3D" id="3.70.10.10">
    <property type="match status" value="1"/>
</dbReference>
<dbReference type="AlphaFoldDB" id="A0A8H3I8E7"/>
<protein>
    <recommendedName>
        <fullName evidence="4">Checkpoint protein</fullName>
    </recommendedName>
</protein>
<evidence type="ECO:0000256" key="1">
    <source>
        <dbReference type="ARBA" id="ARBA00004123"/>
    </source>
</evidence>
<dbReference type="SUPFAM" id="SSF55979">
    <property type="entry name" value="DNA clamp"/>
    <property type="match status" value="1"/>
</dbReference>
<dbReference type="GO" id="GO:0044778">
    <property type="term" value="P:meiotic DNA integrity checkpoint signaling"/>
    <property type="evidence" value="ECO:0007669"/>
    <property type="project" value="TreeGrafter"/>
</dbReference>
<keyword evidence="7" id="KW-1185">Reference proteome</keyword>
<evidence type="ECO:0000256" key="2">
    <source>
        <dbReference type="ARBA" id="ARBA00005563"/>
    </source>
</evidence>
<dbReference type="PANTHER" id="PTHR12900">
    <property type="entry name" value="MITOTIC AND DNA DAMAGE CHECKPOINT PROTEIN HUS1"/>
    <property type="match status" value="1"/>
</dbReference>
<proteinExistence type="inferred from homology"/>
<evidence type="ECO:0000256" key="5">
    <source>
        <dbReference type="SAM" id="MobiDB-lite"/>
    </source>
</evidence>
<dbReference type="EMBL" id="CAJPDS010000010">
    <property type="protein sequence ID" value="CAF9911275.1"/>
    <property type="molecule type" value="Genomic_DNA"/>
</dbReference>
<dbReference type="PANTHER" id="PTHR12900:SF0">
    <property type="entry name" value="CHECKPOINT PROTEIN"/>
    <property type="match status" value="1"/>
</dbReference>
<keyword evidence="3" id="KW-0539">Nucleus</keyword>
<feature type="compositionally biased region" description="Basic and acidic residues" evidence="5">
    <location>
        <begin position="150"/>
        <end position="164"/>
    </location>
</feature>
<dbReference type="Pfam" id="PF04005">
    <property type="entry name" value="Hus1"/>
    <property type="match status" value="1"/>
</dbReference>
<evidence type="ECO:0000313" key="6">
    <source>
        <dbReference type="EMBL" id="CAF9911275.1"/>
    </source>
</evidence>
<dbReference type="OrthoDB" id="419537at2759"/>
<dbReference type="InterPro" id="IPR016580">
    <property type="entry name" value="HUS1"/>
</dbReference>
<dbReference type="GO" id="GO:0000723">
    <property type="term" value="P:telomere maintenance"/>
    <property type="evidence" value="ECO:0007669"/>
    <property type="project" value="TreeGrafter"/>
</dbReference>